<evidence type="ECO:0000256" key="2">
    <source>
        <dbReference type="ARBA" id="ARBA00016664"/>
    </source>
</evidence>
<dbReference type="FunFam" id="3.30.230.40:FF:000001">
    <property type="entry name" value="Imidazoleglycerol-phosphate dehydratase HisB"/>
    <property type="match status" value="1"/>
</dbReference>
<sequence length="196" mass="21695">MKNRTAKIIRNTKETKIEVALNLDGTGKYSINTGVGFLDHMLSALAKHALFDLSVLAKGDLEIDEHHTVEDVGICLGQAIDQALGERRGIGRYGFWAPLDEALVQAVIDFGGRSYLVWNVKFRREKIGDLPTELLEDFFKALSDNARANIHINLPYGRNEHHMAEAIFKATARALRQAVAIDVKNSGEVPSTKGKI</sequence>
<reference evidence="8 9" key="1">
    <citation type="journal article" date="2016" name="Nat. Commun.">
        <title>Thousands of microbial genomes shed light on interconnected biogeochemical processes in an aquifer system.</title>
        <authorList>
            <person name="Anantharaman K."/>
            <person name="Brown C.T."/>
            <person name="Hug L.A."/>
            <person name="Sharon I."/>
            <person name="Castelle C.J."/>
            <person name="Probst A.J."/>
            <person name="Thomas B.C."/>
            <person name="Singh A."/>
            <person name="Wilkins M.J."/>
            <person name="Karaoz U."/>
            <person name="Brodie E.L."/>
            <person name="Williams K.H."/>
            <person name="Hubbard S.S."/>
            <person name="Banfield J.F."/>
        </authorList>
    </citation>
    <scope>NUCLEOTIDE SEQUENCE [LARGE SCALE GENOMIC DNA]</scope>
</reference>
<name>A0A1F6PEJ1_9BACT</name>
<dbReference type="Proteomes" id="UP000178254">
    <property type="component" value="Unassembled WGS sequence"/>
</dbReference>
<dbReference type="Pfam" id="PF00475">
    <property type="entry name" value="IGPD"/>
    <property type="match status" value="1"/>
</dbReference>
<dbReference type="EMBL" id="MFRE01000007">
    <property type="protein sequence ID" value="OGH94571.1"/>
    <property type="molecule type" value="Genomic_DNA"/>
</dbReference>
<dbReference type="EC" id="4.2.1.19" evidence="6 7"/>
<dbReference type="GO" id="GO:0000105">
    <property type="term" value="P:L-histidine biosynthetic process"/>
    <property type="evidence" value="ECO:0007669"/>
    <property type="project" value="UniProtKB-UniRule"/>
</dbReference>
<comment type="pathway">
    <text evidence="1 6 7">Amino-acid biosynthesis; L-histidine biosynthesis; L-histidine from 5-phospho-alpha-D-ribose 1-diphosphate: step 6/9.</text>
</comment>
<dbReference type="STRING" id="1798709.A2538_00225"/>
<dbReference type="CDD" id="cd07914">
    <property type="entry name" value="IGPD"/>
    <property type="match status" value="1"/>
</dbReference>
<evidence type="ECO:0000256" key="7">
    <source>
        <dbReference type="RuleBase" id="RU000599"/>
    </source>
</evidence>
<keyword evidence="5 6" id="KW-0456">Lyase</keyword>
<dbReference type="AlphaFoldDB" id="A0A1F6PEJ1"/>
<accession>A0A1F6PEJ1</accession>
<dbReference type="SUPFAM" id="SSF54211">
    <property type="entry name" value="Ribosomal protein S5 domain 2-like"/>
    <property type="match status" value="2"/>
</dbReference>
<dbReference type="InterPro" id="IPR020568">
    <property type="entry name" value="Ribosomal_Su5_D2-typ_SF"/>
</dbReference>
<dbReference type="PROSITE" id="PS00955">
    <property type="entry name" value="IGP_DEHYDRATASE_2"/>
    <property type="match status" value="1"/>
</dbReference>
<gene>
    <name evidence="6" type="primary">hisB</name>
    <name evidence="8" type="ORF">A2538_00225</name>
</gene>
<dbReference type="NCBIfam" id="NF002111">
    <property type="entry name" value="PRK00951.2-1"/>
    <property type="match status" value="1"/>
</dbReference>
<dbReference type="PANTHER" id="PTHR23133">
    <property type="entry name" value="IMIDAZOLEGLYCEROL-PHOSPHATE DEHYDRATASE HIS7"/>
    <property type="match status" value="1"/>
</dbReference>
<dbReference type="GO" id="GO:0004424">
    <property type="term" value="F:imidazoleglycerol-phosphate dehydratase activity"/>
    <property type="evidence" value="ECO:0007669"/>
    <property type="project" value="UniProtKB-UniRule"/>
</dbReference>
<dbReference type="InterPro" id="IPR000807">
    <property type="entry name" value="ImidazoleglycerolP_deHydtase"/>
</dbReference>
<dbReference type="UniPathway" id="UPA00031">
    <property type="reaction ID" value="UER00011"/>
</dbReference>
<dbReference type="PROSITE" id="PS00954">
    <property type="entry name" value="IGP_DEHYDRATASE_1"/>
    <property type="match status" value="1"/>
</dbReference>
<dbReference type="PANTHER" id="PTHR23133:SF2">
    <property type="entry name" value="IMIDAZOLEGLYCEROL-PHOSPHATE DEHYDRATASE"/>
    <property type="match status" value="1"/>
</dbReference>
<comment type="caution">
    <text evidence="8">The sequence shown here is derived from an EMBL/GenBank/DDBJ whole genome shotgun (WGS) entry which is preliminary data.</text>
</comment>
<protein>
    <recommendedName>
        <fullName evidence="2 6">Imidazoleglycerol-phosphate dehydratase</fullName>
        <shortName evidence="6">IGPD</shortName>
        <ecNumber evidence="6 7">4.2.1.19</ecNumber>
    </recommendedName>
</protein>
<evidence type="ECO:0000313" key="8">
    <source>
        <dbReference type="EMBL" id="OGH94571.1"/>
    </source>
</evidence>
<evidence type="ECO:0000256" key="3">
    <source>
        <dbReference type="ARBA" id="ARBA00022605"/>
    </source>
</evidence>
<evidence type="ECO:0000256" key="4">
    <source>
        <dbReference type="ARBA" id="ARBA00023102"/>
    </source>
</evidence>
<dbReference type="NCBIfam" id="NF002114">
    <property type="entry name" value="PRK00951.2-4"/>
    <property type="match status" value="1"/>
</dbReference>
<dbReference type="GO" id="GO:0005737">
    <property type="term" value="C:cytoplasm"/>
    <property type="evidence" value="ECO:0007669"/>
    <property type="project" value="UniProtKB-SubCell"/>
</dbReference>
<comment type="similarity">
    <text evidence="6 7">Belongs to the imidazoleglycerol-phosphate dehydratase family.</text>
</comment>
<evidence type="ECO:0000256" key="6">
    <source>
        <dbReference type="HAMAP-Rule" id="MF_00076"/>
    </source>
</evidence>
<proteinExistence type="inferred from homology"/>
<comment type="subcellular location">
    <subcellularLocation>
        <location evidence="6 7">Cytoplasm</location>
    </subcellularLocation>
</comment>
<dbReference type="NCBIfam" id="NF002109">
    <property type="entry name" value="PRK00951.1-5"/>
    <property type="match status" value="1"/>
</dbReference>
<evidence type="ECO:0000256" key="1">
    <source>
        <dbReference type="ARBA" id="ARBA00005047"/>
    </source>
</evidence>
<dbReference type="InterPro" id="IPR038494">
    <property type="entry name" value="IGPD_sf"/>
</dbReference>
<dbReference type="FunFam" id="3.30.230.40:FF:000003">
    <property type="entry name" value="Imidazoleglycerol-phosphate dehydratase HisB"/>
    <property type="match status" value="1"/>
</dbReference>
<dbReference type="InterPro" id="IPR020565">
    <property type="entry name" value="ImidazoleglycerP_deHydtase_CS"/>
</dbReference>
<keyword evidence="6" id="KW-0963">Cytoplasm</keyword>
<dbReference type="HAMAP" id="MF_00076">
    <property type="entry name" value="HisB"/>
    <property type="match status" value="1"/>
</dbReference>
<keyword evidence="4 6" id="KW-0368">Histidine biosynthesis</keyword>
<dbReference type="Gene3D" id="3.30.230.40">
    <property type="entry name" value="Imidazole glycerol phosphate dehydratase, domain 1"/>
    <property type="match status" value="2"/>
</dbReference>
<evidence type="ECO:0000256" key="5">
    <source>
        <dbReference type="ARBA" id="ARBA00023239"/>
    </source>
</evidence>
<evidence type="ECO:0000313" key="9">
    <source>
        <dbReference type="Proteomes" id="UP000178254"/>
    </source>
</evidence>
<organism evidence="8 9">
    <name type="scientific">Candidatus Magasanikbacteria bacterium RIFOXYD2_FULL_41_14</name>
    <dbReference type="NCBI Taxonomy" id="1798709"/>
    <lineage>
        <taxon>Bacteria</taxon>
        <taxon>Candidatus Magasanikiibacteriota</taxon>
    </lineage>
</organism>
<comment type="catalytic activity">
    <reaction evidence="6 7">
        <text>D-erythro-1-(imidazol-4-yl)glycerol 3-phosphate = 3-(imidazol-4-yl)-2-oxopropyl phosphate + H2O</text>
        <dbReference type="Rhea" id="RHEA:11040"/>
        <dbReference type="ChEBI" id="CHEBI:15377"/>
        <dbReference type="ChEBI" id="CHEBI:57766"/>
        <dbReference type="ChEBI" id="CHEBI:58278"/>
        <dbReference type="EC" id="4.2.1.19"/>
    </reaction>
</comment>
<keyword evidence="3 6" id="KW-0028">Amino-acid biosynthesis</keyword>